<feature type="domain" description="Tail specific protease" evidence="3">
    <location>
        <begin position="373"/>
        <end position="578"/>
    </location>
</feature>
<keyword evidence="6" id="KW-1185">Reference proteome</keyword>
<feature type="region of interest" description="Disordered" evidence="1">
    <location>
        <begin position="311"/>
        <end position="336"/>
    </location>
</feature>
<dbReference type="InterPro" id="IPR029045">
    <property type="entry name" value="ClpP/crotonase-like_dom_sf"/>
</dbReference>
<accession>A0AAV9U2H9</accession>
<dbReference type="GO" id="GO:0006508">
    <property type="term" value="P:proteolysis"/>
    <property type="evidence" value="ECO:0007669"/>
    <property type="project" value="InterPro"/>
</dbReference>
<dbReference type="GO" id="GO:0008236">
    <property type="term" value="F:serine-type peptidase activity"/>
    <property type="evidence" value="ECO:0007669"/>
    <property type="project" value="InterPro"/>
</dbReference>
<protein>
    <recommendedName>
        <fullName evidence="7">Tail specific protease domain-containing protein</fullName>
    </recommendedName>
</protein>
<evidence type="ECO:0008006" key="7">
    <source>
        <dbReference type="Google" id="ProtNLM"/>
    </source>
</evidence>
<evidence type="ECO:0000259" key="4">
    <source>
        <dbReference type="Pfam" id="PF23658"/>
    </source>
</evidence>
<dbReference type="InterPro" id="IPR052766">
    <property type="entry name" value="S41A_metabolite_peptidase"/>
</dbReference>
<evidence type="ECO:0000313" key="6">
    <source>
        <dbReference type="Proteomes" id="UP001375240"/>
    </source>
</evidence>
<evidence type="ECO:0000259" key="3">
    <source>
        <dbReference type="Pfam" id="PF03572"/>
    </source>
</evidence>
<feature type="compositionally biased region" description="Basic and acidic residues" evidence="1">
    <location>
        <begin position="317"/>
        <end position="336"/>
    </location>
</feature>
<dbReference type="AlphaFoldDB" id="A0AAV9U2H9"/>
<dbReference type="SUPFAM" id="SSF52096">
    <property type="entry name" value="ClpP/crotonase"/>
    <property type="match status" value="1"/>
</dbReference>
<dbReference type="Pfam" id="PF23658">
    <property type="entry name" value="PDZ_CPAF_rel"/>
    <property type="match status" value="1"/>
</dbReference>
<dbReference type="Proteomes" id="UP001375240">
    <property type="component" value="Unassembled WGS sequence"/>
</dbReference>
<keyword evidence="2" id="KW-0732">Signal</keyword>
<gene>
    <name evidence="5" type="ORF">TWF696_002713</name>
</gene>
<dbReference type="Pfam" id="PF03572">
    <property type="entry name" value="Peptidase_S41"/>
    <property type="match status" value="1"/>
</dbReference>
<feature type="signal peptide" evidence="2">
    <location>
        <begin position="1"/>
        <end position="18"/>
    </location>
</feature>
<feature type="chain" id="PRO_5043508181" description="Tail specific protease domain-containing protein" evidence="2">
    <location>
        <begin position="19"/>
        <end position="705"/>
    </location>
</feature>
<dbReference type="PANTHER" id="PTHR37049:SF4">
    <property type="entry name" value="RHODANESE DOMAIN-CONTAINING PROTEIN"/>
    <property type="match status" value="1"/>
</dbReference>
<comment type="caution">
    <text evidence="5">The sequence shown here is derived from an EMBL/GenBank/DDBJ whole genome shotgun (WGS) entry which is preliminary data.</text>
</comment>
<dbReference type="PANTHER" id="PTHR37049">
    <property type="entry name" value="PEPTIDASE S41 FAMILY PROTEIN"/>
    <property type="match status" value="1"/>
</dbReference>
<reference evidence="5 6" key="1">
    <citation type="submission" date="2019-10" db="EMBL/GenBank/DDBJ databases">
        <authorList>
            <person name="Palmer J.M."/>
        </authorList>
    </citation>
    <scope>NUCLEOTIDE SEQUENCE [LARGE SCALE GENOMIC DNA]</scope>
    <source>
        <strain evidence="5 6">TWF696</strain>
    </source>
</reference>
<name>A0AAV9U2H9_9PEZI</name>
<evidence type="ECO:0000256" key="2">
    <source>
        <dbReference type="SAM" id="SignalP"/>
    </source>
</evidence>
<proteinExistence type="predicted"/>
<sequence>MAPLRSAVWLAIAATAAASSSPVARDATPTGEAACGAIASMQAAYLASYAAQNPGATYTPLMTAPVAMATECLYSVPINRKIALEQMSGMERYVHFQSTLAFLKNPPKEDSFQAPGPLDLIAQIKELSHRVRAKEITKEYEWELLLRSIFANANDGHLTGALGALFSIQFMAPFDIVSVSKDGTSLPEIYRATVANGQLEPVGPAIVEIDGQPVIDYLNKIAFGNGLQSPHARFNSLFPGKGLRGGVLNNGYFRNRRRYPGKDGFSVKFADGTTQDFQFYATIVGDFRRVKDAASFYDVFVKGGQMLRTAANPRCGSDSDKSIPPRPERMGKKPDTWRLPEESRVVNDPEGDLQPVMQDAGGIFAGFFLKSDTAVIQLLSFAPECWSDVPATIRTISNFLDMCRQKGITKLILDITNNGGGYIMMGYDLFMQLFPNTLPYSGQRIRANPGGLIEAEAYSHLSFKDLQALAYNGSTSWLAYAATWSNWAYAVDLDHEYKPFSSADDLVGHVKVNNDRYSEIWRFNVTEPIFGLGVQDYLSQPLKPVFKPENIVVLSDSRCSSTCSTFSEFIQTQKGVKSVAVGGIPVARGQPLVGGVRGTEILSFKNLLDAARAVDILSPTQDPEEQSRRRRDLPKPLPLPISGNVNSLDNVRIGQTTPLQFVEDYATCRMFYTPKTLASINAMWEAVDDAAWGSGKGCVFGSLQG</sequence>
<dbReference type="Gene3D" id="3.90.226.10">
    <property type="entry name" value="2-enoyl-CoA Hydratase, Chain A, domain 1"/>
    <property type="match status" value="1"/>
</dbReference>
<feature type="domain" description="CPAF-like PDZ" evidence="4">
    <location>
        <begin position="169"/>
        <end position="287"/>
    </location>
</feature>
<evidence type="ECO:0000256" key="1">
    <source>
        <dbReference type="SAM" id="MobiDB-lite"/>
    </source>
</evidence>
<dbReference type="InterPro" id="IPR056186">
    <property type="entry name" value="PDZ_CPAF-rel"/>
</dbReference>
<dbReference type="EMBL" id="JAVHNQ010000013">
    <property type="protein sequence ID" value="KAK6334212.1"/>
    <property type="molecule type" value="Genomic_DNA"/>
</dbReference>
<dbReference type="InterPro" id="IPR005151">
    <property type="entry name" value="Tail-specific_protease"/>
</dbReference>
<evidence type="ECO:0000313" key="5">
    <source>
        <dbReference type="EMBL" id="KAK6334212.1"/>
    </source>
</evidence>
<feature type="region of interest" description="Disordered" evidence="1">
    <location>
        <begin position="619"/>
        <end position="639"/>
    </location>
</feature>
<organism evidence="5 6">
    <name type="scientific">Orbilia brochopaga</name>
    <dbReference type="NCBI Taxonomy" id="3140254"/>
    <lineage>
        <taxon>Eukaryota</taxon>
        <taxon>Fungi</taxon>
        <taxon>Dikarya</taxon>
        <taxon>Ascomycota</taxon>
        <taxon>Pezizomycotina</taxon>
        <taxon>Orbiliomycetes</taxon>
        <taxon>Orbiliales</taxon>
        <taxon>Orbiliaceae</taxon>
        <taxon>Orbilia</taxon>
    </lineage>
</organism>